<reference evidence="1 2" key="1">
    <citation type="submission" date="2019-06" db="EMBL/GenBank/DDBJ databases">
        <title>Comparative genome anaysis of Salmonella and Staphylococcus aureus isolated from China.</title>
        <authorList>
            <person name="Li L."/>
        </authorList>
    </citation>
    <scope>NUCLEOTIDE SEQUENCE [LARGE SCALE GENOMIC DNA]</scope>
    <source>
        <strain evidence="1 2">GSJ/2016-Sal.-012</strain>
    </source>
</reference>
<dbReference type="Proteomes" id="UP000320106">
    <property type="component" value="Unassembled WGS sequence"/>
</dbReference>
<organism evidence="1 2">
    <name type="scientific">Salmonella enterica</name>
    <name type="common">Salmonella choleraesuis</name>
    <dbReference type="NCBI Taxonomy" id="28901"/>
    <lineage>
        <taxon>Bacteria</taxon>
        <taxon>Pseudomonadati</taxon>
        <taxon>Pseudomonadota</taxon>
        <taxon>Gammaproteobacteria</taxon>
        <taxon>Enterobacterales</taxon>
        <taxon>Enterobacteriaceae</taxon>
        <taxon>Salmonella</taxon>
    </lineage>
</organism>
<feature type="non-terminal residue" evidence="1">
    <location>
        <position position="1"/>
    </location>
</feature>
<comment type="caution">
    <text evidence="1">The sequence shown here is derived from an EMBL/GenBank/DDBJ whole genome shotgun (WGS) entry which is preliminary data.</text>
</comment>
<dbReference type="AlphaFoldDB" id="A0A505BXS2"/>
<name>A0A505BXS2_SALER</name>
<evidence type="ECO:0000313" key="1">
    <source>
        <dbReference type="EMBL" id="TPQ03774.1"/>
    </source>
</evidence>
<proteinExistence type="predicted"/>
<accession>A0A505BXS2</accession>
<evidence type="ECO:0000313" key="2">
    <source>
        <dbReference type="Proteomes" id="UP000320106"/>
    </source>
</evidence>
<gene>
    <name evidence="1" type="ORF">FJR63_23900</name>
</gene>
<protein>
    <submittedName>
        <fullName evidence="1">Uncharacterized protein</fullName>
    </submittedName>
</protein>
<sequence>WPIPSNNRGSEFKNQKEILSHLGGESTGLYIIVERIFRIETTHFTSGQYQHCGAPGMEVHGSPPAYGWSSDFFCAAPRISTNGDLE</sequence>
<dbReference type="EMBL" id="VFRH01000053">
    <property type="protein sequence ID" value="TPQ03774.1"/>
    <property type="molecule type" value="Genomic_DNA"/>
</dbReference>